<feature type="transmembrane region" description="Helical" evidence="7">
    <location>
        <begin position="170"/>
        <end position="191"/>
    </location>
</feature>
<dbReference type="EMBL" id="CP039291">
    <property type="protein sequence ID" value="QCB94677.1"/>
    <property type="molecule type" value="Genomic_DNA"/>
</dbReference>
<evidence type="ECO:0000256" key="2">
    <source>
        <dbReference type="ARBA" id="ARBA00010792"/>
    </source>
</evidence>
<comment type="similarity">
    <text evidence="2">Belongs to the DedA family.</text>
</comment>
<dbReference type="KEGG" id="celz:E5225_15040"/>
<reference evidence="9 10" key="1">
    <citation type="submission" date="2019-04" db="EMBL/GenBank/DDBJ databases">
        <title>Isolation and identification of Cellulomonas shaoxiangyii sp. Nov. isolated from feces of the Tibetan antelopes (Pantholops hodgsonii) in the Qinghai-Tibet plateau of China.</title>
        <authorList>
            <person name="Tian Z."/>
        </authorList>
    </citation>
    <scope>NUCLEOTIDE SEQUENCE [LARGE SCALE GENOMIC DNA]</scope>
    <source>
        <strain evidence="9 10">Z28</strain>
    </source>
</reference>
<evidence type="ECO:0000313" key="10">
    <source>
        <dbReference type="Proteomes" id="UP000296469"/>
    </source>
</evidence>
<dbReference type="RefSeq" id="WP_135973642.1">
    <property type="nucleotide sequence ID" value="NZ_CP039291.1"/>
</dbReference>
<dbReference type="InterPro" id="IPR032816">
    <property type="entry name" value="VTT_dom"/>
</dbReference>
<dbReference type="Pfam" id="PF09335">
    <property type="entry name" value="VTT_dom"/>
    <property type="match status" value="1"/>
</dbReference>
<evidence type="ECO:0000259" key="8">
    <source>
        <dbReference type="Pfam" id="PF09335"/>
    </source>
</evidence>
<feature type="transmembrane region" description="Helical" evidence="7">
    <location>
        <begin position="203"/>
        <end position="221"/>
    </location>
</feature>
<evidence type="ECO:0000256" key="1">
    <source>
        <dbReference type="ARBA" id="ARBA00004651"/>
    </source>
</evidence>
<name>A0A4P7SM92_9CELL</name>
<accession>A0A4P7SM92</accession>
<keyword evidence="6 7" id="KW-0472">Membrane</keyword>
<feature type="transmembrane region" description="Helical" evidence="7">
    <location>
        <begin position="81"/>
        <end position="107"/>
    </location>
</feature>
<evidence type="ECO:0000256" key="6">
    <source>
        <dbReference type="ARBA" id="ARBA00023136"/>
    </source>
</evidence>
<protein>
    <submittedName>
        <fullName evidence="9">DedA family protein</fullName>
    </submittedName>
</protein>
<dbReference type="OrthoDB" id="9813426at2"/>
<dbReference type="PANTHER" id="PTHR42709">
    <property type="entry name" value="ALKALINE PHOSPHATASE LIKE PROTEIN"/>
    <property type="match status" value="1"/>
</dbReference>
<dbReference type="InterPro" id="IPR051311">
    <property type="entry name" value="DedA_domain"/>
</dbReference>
<gene>
    <name evidence="9" type="ORF">E5225_15040</name>
</gene>
<comment type="subcellular location">
    <subcellularLocation>
        <location evidence="1">Cell membrane</location>
        <topology evidence="1">Multi-pass membrane protein</topology>
    </subcellularLocation>
</comment>
<keyword evidence="5 7" id="KW-1133">Transmembrane helix</keyword>
<dbReference type="PANTHER" id="PTHR42709:SF6">
    <property type="entry name" value="UNDECAPRENYL PHOSPHATE TRANSPORTER A"/>
    <property type="match status" value="1"/>
</dbReference>
<organism evidence="9 10">
    <name type="scientific">Cellulomonas shaoxiangyii</name>
    <dbReference type="NCBI Taxonomy" id="2566013"/>
    <lineage>
        <taxon>Bacteria</taxon>
        <taxon>Bacillati</taxon>
        <taxon>Actinomycetota</taxon>
        <taxon>Actinomycetes</taxon>
        <taxon>Micrococcales</taxon>
        <taxon>Cellulomonadaceae</taxon>
        <taxon>Cellulomonas</taxon>
    </lineage>
</organism>
<evidence type="ECO:0000313" key="9">
    <source>
        <dbReference type="EMBL" id="QCB94677.1"/>
    </source>
</evidence>
<feature type="domain" description="VTT" evidence="8">
    <location>
        <begin position="61"/>
        <end position="188"/>
    </location>
</feature>
<keyword evidence="4 7" id="KW-0812">Transmembrane</keyword>
<keyword evidence="3" id="KW-1003">Cell membrane</keyword>
<sequence>MPPHVALATAPTTVLGSPALAASGGGAELTGLAGWVVSVIEALGPVGVGLLVALENLFPPIPSEVILPVAGYVASQGDMSLGWAIAAATIGALVGAWMLYGLGYWVGRDRIRRWMQRIPLMEAEDLDKAEGWFDRHGGAAVLVGRCVPVVRSLISIPAGVERMPFWKFSLFTLAGSLVWNGALVLAGNLLGSQWEDVGRYSDVLNYAVYLVLVLVVGKFVWDRTGARGERRRHAGEGHL</sequence>
<evidence type="ECO:0000256" key="7">
    <source>
        <dbReference type="SAM" id="Phobius"/>
    </source>
</evidence>
<evidence type="ECO:0000256" key="4">
    <source>
        <dbReference type="ARBA" id="ARBA00022692"/>
    </source>
</evidence>
<keyword evidence="10" id="KW-1185">Reference proteome</keyword>
<proteinExistence type="inferred from homology"/>
<dbReference type="AlphaFoldDB" id="A0A4P7SM92"/>
<dbReference type="GO" id="GO:0005886">
    <property type="term" value="C:plasma membrane"/>
    <property type="evidence" value="ECO:0007669"/>
    <property type="project" value="UniProtKB-SubCell"/>
</dbReference>
<evidence type="ECO:0000256" key="5">
    <source>
        <dbReference type="ARBA" id="ARBA00022989"/>
    </source>
</evidence>
<dbReference type="Proteomes" id="UP000296469">
    <property type="component" value="Chromosome"/>
</dbReference>
<evidence type="ECO:0000256" key="3">
    <source>
        <dbReference type="ARBA" id="ARBA00022475"/>
    </source>
</evidence>